<dbReference type="EMBL" id="JANAVB010016192">
    <property type="protein sequence ID" value="KAJ6832460.1"/>
    <property type="molecule type" value="Genomic_DNA"/>
</dbReference>
<keyword evidence="1" id="KW-0687">Ribonucleoprotein</keyword>
<reference evidence="1" key="2">
    <citation type="submission" date="2023-04" db="EMBL/GenBank/DDBJ databases">
        <authorList>
            <person name="Bruccoleri R.E."/>
            <person name="Oakeley E.J."/>
            <person name="Faust A.-M."/>
            <person name="Dessus-Babus S."/>
            <person name="Altorfer M."/>
            <person name="Burckhardt D."/>
            <person name="Oertli M."/>
            <person name="Naumann U."/>
            <person name="Petersen F."/>
            <person name="Wong J."/>
        </authorList>
    </citation>
    <scope>NUCLEOTIDE SEQUENCE</scope>
    <source>
        <strain evidence="1">GSM-AAB239-AS_SAM_17_03QT</strain>
        <tissue evidence="1">Leaf</tissue>
    </source>
</reference>
<dbReference type="PANTHER" id="PTHR37393">
    <property type="entry name" value="AT-RICH INTERACTIVE DOMAIN-CONTAINING PROTEIN 1A-LIKE"/>
    <property type="match status" value="1"/>
</dbReference>
<dbReference type="GO" id="GO:0005840">
    <property type="term" value="C:ribosome"/>
    <property type="evidence" value="ECO:0007669"/>
    <property type="project" value="UniProtKB-KW"/>
</dbReference>
<organism evidence="1 2">
    <name type="scientific">Iris pallida</name>
    <name type="common">Sweet iris</name>
    <dbReference type="NCBI Taxonomy" id="29817"/>
    <lineage>
        <taxon>Eukaryota</taxon>
        <taxon>Viridiplantae</taxon>
        <taxon>Streptophyta</taxon>
        <taxon>Embryophyta</taxon>
        <taxon>Tracheophyta</taxon>
        <taxon>Spermatophyta</taxon>
        <taxon>Magnoliopsida</taxon>
        <taxon>Liliopsida</taxon>
        <taxon>Asparagales</taxon>
        <taxon>Iridaceae</taxon>
        <taxon>Iridoideae</taxon>
        <taxon>Irideae</taxon>
        <taxon>Iris</taxon>
    </lineage>
</organism>
<keyword evidence="2" id="KW-1185">Reference proteome</keyword>
<gene>
    <name evidence="1" type="ORF">M6B38_344615</name>
</gene>
<evidence type="ECO:0000313" key="1">
    <source>
        <dbReference type="EMBL" id="KAJ6832460.1"/>
    </source>
</evidence>
<reference evidence="1" key="1">
    <citation type="journal article" date="2023" name="GigaByte">
        <title>Genome assembly of the bearded iris, Iris pallida Lam.</title>
        <authorList>
            <person name="Bruccoleri R.E."/>
            <person name="Oakeley E.J."/>
            <person name="Faust A.M.E."/>
            <person name="Altorfer M."/>
            <person name="Dessus-Babus S."/>
            <person name="Burckhardt D."/>
            <person name="Oertli M."/>
            <person name="Naumann U."/>
            <person name="Petersen F."/>
            <person name="Wong J."/>
        </authorList>
    </citation>
    <scope>NUCLEOTIDE SEQUENCE</scope>
    <source>
        <strain evidence="1">GSM-AAB239-AS_SAM_17_03QT</strain>
    </source>
</reference>
<sequence>MGWCRRCKIDCITMEGLVLHSQTKEHQNMTMALVRSIKQSIQSATSYASTGDNMASVNLLQMQPGVEDLKPGQHQPLVADNMSNEPVNQLDKADCSKLEAIMARQIQAQLHTSEKQALQEAMQSSWELSVVPIFEWTSPQMLGMLGSSYPTSREQLSQSQLRVGNNPLSSMGNKYYLDGTADIVRLMQGLASVSEQAIEVDFIVDVLGLHEFDSVRKRMSVVIRFPNQAVKVLAKDVDRHYRHVI</sequence>
<keyword evidence="1" id="KW-0689">Ribosomal protein</keyword>
<name>A0AAX6GUJ4_IRIPA</name>
<accession>A0AAX6GUJ4</accession>
<comment type="caution">
    <text evidence="1">The sequence shown here is derived from an EMBL/GenBank/DDBJ whole genome shotgun (WGS) entry which is preliminary data.</text>
</comment>
<evidence type="ECO:0000313" key="2">
    <source>
        <dbReference type="Proteomes" id="UP001140949"/>
    </source>
</evidence>
<protein>
    <submittedName>
        <fullName evidence="1">40S ribosomal protein S15</fullName>
    </submittedName>
</protein>
<proteinExistence type="predicted"/>
<dbReference type="AlphaFoldDB" id="A0AAX6GUJ4"/>
<dbReference type="PANTHER" id="PTHR37393:SF1">
    <property type="entry name" value="AT-RICH INTERACTIVE DOMAIN-CONTAINING PROTEIN 1A-LIKE"/>
    <property type="match status" value="1"/>
</dbReference>
<dbReference type="Proteomes" id="UP001140949">
    <property type="component" value="Unassembled WGS sequence"/>
</dbReference>